<dbReference type="PROSITE" id="PS50865">
    <property type="entry name" value="ZF_MYND_2"/>
    <property type="match status" value="1"/>
</dbReference>
<feature type="compositionally biased region" description="Basic and acidic residues" evidence="18">
    <location>
        <begin position="792"/>
        <end position="803"/>
    </location>
</feature>
<evidence type="ECO:0000313" key="20">
    <source>
        <dbReference type="EMBL" id="GLC52931.1"/>
    </source>
</evidence>
<reference evidence="20 21" key="1">
    <citation type="journal article" date="2023" name="Commun. Biol.">
        <title>Reorganization of the ancestral sex-determining regions during the evolution of trioecy in Pleodorina starrii.</title>
        <authorList>
            <person name="Takahashi K."/>
            <person name="Suzuki S."/>
            <person name="Kawai-Toyooka H."/>
            <person name="Yamamoto K."/>
            <person name="Hamaji T."/>
            <person name="Ootsuki R."/>
            <person name="Yamaguchi H."/>
            <person name="Kawachi M."/>
            <person name="Higashiyama T."/>
            <person name="Nozaki H."/>
        </authorList>
    </citation>
    <scope>NUCLEOTIDE SEQUENCE [LARGE SCALE GENOMIC DNA]</scope>
    <source>
        <strain evidence="20 21">NIES-4479</strain>
    </source>
</reference>
<evidence type="ECO:0000256" key="7">
    <source>
        <dbReference type="ARBA" id="ARBA00022723"/>
    </source>
</evidence>
<dbReference type="EMBL" id="BRXU01000007">
    <property type="protein sequence ID" value="GLC52931.1"/>
    <property type="molecule type" value="Genomic_DNA"/>
</dbReference>
<evidence type="ECO:0000256" key="1">
    <source>
        <dbReference type="ARBA" id="ARBA00004508"/>
    </source>
</evidence>
<keyword evidence="12" id="KW-1133">Transmembrane helix</keyword>
<keyword evidence="10" id="KW-0862">Zinc</keyword>
<feature type="region of interest" description="Disordered" evidence="18">
    <location>
        <begin position="317"/>
        <end position="352"/>
    </location>
</feature>
<name>A0A9W6BIN9_9CHLO</name>
<dbReference type="SUPFAM" id="SSF144232">
    <property type="entry name" value="HIT/MYND zinc finger-like"/>
    <property type="match status" value="1"/>
</dbReference>
<dbReference type="InterPro" id="IPR039606">
    <property type="entry name" value="Phytol/farnesol_kinase"/>
</dbReference>
<comment type="subcellular location">
    <subcellularLocation>
        <location evidence="1">Plastid</location>
        <location evidence="1">Chloroplast membrane</location>
        <topology evidence="1">Multi-pass membrane protein</topology>
    </subcellularLocation>
</comment>
<comment type="catalytic activity">
    <reaction evidence="16">
        <text>phytol + CTP = phytyl phosphate + CDP + H(+)</text>
        <dbReference type="Rhea" id="RHEA:38055"/>
        <dbReference type="ChEBI" id="CHEBI:15378"/>
        <dbReference type="ChEBI" id="CHEBI:17327"/>
        <dbReference type="ChEBI" id="CHEBI:37563"/>
        <dbReference type="ChEBI" id="CHEBI:58069"/>
        <dbReference type="ChEBI" id="CHEBI:75483"/>
        <dbReference type="EC" id="2.7.1.182"/>
    </reaction>
</comment>
<keyword evidence="6" id="KW-0812">Transmembrane</keyword>
<dbReference type="PANTHER" id="PTHR32523">
    <property type="entry name" value="PHYTOL KINASE 1, CHLOROPLASTIC"/>
    <property type="match status" value="1"/>
</dbReference>
<dbReference type="GO" id="GO:0016020">
    <property type="term" value="C:membrane"/>
    <property type="evidence" value="ECO:0007669"/>
    <property type="project" value="UniProtKB-SubCell"/>
</dbReference>
<dbReference type="GO" id="GO:0010276">
    <property type="term" value="F:phytol kinase activity"/>
    <property type="evidence" value="ECO:0007669"/>
    <property type="project" value="UniProtKB-EC"/>
</dbReference>
<dbReference type="InterPro" id="IPR002893">
    <property type="entry name" value="Znf_MYND"/>
</dbReference>
<evidence type="ECO:0000256" key="4">
    <source>
        <dbReference type="ARBA" id="ARBA00022640"/>
    </source>
</evidence>
<evidence type="ECO:0000256" key="10">
    <source>
        <dbReference type="ARBA" id="ARBA00022833"/>
    </source>
</evidence>
<evidence type="ECO:0000256" key="17">
    <source>
        <dbReference type="PROSITE-ProRule" id="PRU00134"/>
    </source>
</evidence>
<evidence type="ECO:0000313" key="21">
    <source>
        <dbReference type="Proteomes" id="UP001165080"/>
    </source>
</evidence>
<proteinExistence type="inferred from homology"/>
<feature type="region of interest" description="Disordered" evidence="18">
    <location>
        <begin position="762"/>
        <end position="816"/>
    </location>
</feature>
<keyword evidence="7" id="KW-0479">Metal-binding</keyword>
<feature type="region of interest" description="Disordered" evidence="18">
    <location>
        <begin position="130"/>
        <end position="149"/>
    </location>
</feature>
<keyword evidence="21" id="KW-1185">Reference proteome</keyword>
<evidence type="ECO:0000256" key="13">
    <source>
        <dbReference type="ARBA" id="ARBA00023136"/>
    </source>
</evidence>
<evidence type="ECO:0000256" key="6">
    <source>
        <dbReference type="ARBA" id="ARBA00022692"/>
    </source>
</evidence>
<feature type="domain" description="MYND-type" evidence="19">
    <location>
        <begin position="894"/>
        <end position="939"/>
    </location>
</feature>
<feature type="compositionally biased region" description="Basic and acidic residues" evidence="18">
    <location>
        <begin position="333"/>
        <end position="345"/>
    </location>
</feature>
<sequence>MQLFHCASEQLAAASGCLRQAMAFPQSAPVPNAADASTTVAAAAAQAKAVAAIDHICRLIISLGTLWRGCMTAISFNSNHDSDQDSHKGESGLMADVFTAQLGAALRDSRLLEHAAQALALTALLLDADPGSGDGGQPQPQPAAGAGATAAGSLPWRTAWEKFRARSFPLLPPLFSVVEAICQDLQPTAALDLHEAMSGPCVQHLALSAGIAALHAADGGPTYGLAPALLRQGRTAGNSGEVETADWMALRSMLRTLELYGIPDSPLRGWRAAAGVALRTADLALKSALEVRAEPKQAGGDGEGGSGRYDWEVAPGAAAAAPPSPADEPGDAAADRREGAADGARRSTSPLQDANSISDIMARAISCLDSVLGTARDSPGWLAVVKERWRVYWAAVEHVLQLCDVGEVHWLVEMFDLEHLALLVHSHDMLPPAPPPELAAALDAGLLPCLERLLRHAGREPVGQEAHLVLRLLSTSRIPLIVLAVYGELTQVASLVVTVDKLVRHLIATLRGADIAELTHDATLEGAGLLVMLTNLLHVIVGVYGQGFAWLNFADDDGDAAVGELGPQPLRQLRLLLSVAERRWMPTLLRLVFPLGGQQAVASSSPGLQVLLSKILGSEWFLGVGVAWMHVLLLARHRSRPADACSGAAAAAAAGSAGDVRDSGGGVAAAAYRSPSEDWRAEALSGVDLVAMLAAGLRCTEELPAVSFLPRWIDHPREQQLPPQALDAKAACWRVCLAGALCRVALAFPDAVRGAAMIGRSAKSALGPPAPAADRSSGGRQRGRHSRGRGSRRAEREAARGGEDGGAGVTDRTPYWPPQLVRSLGSELRSDGSWRQAEAVEGLLGKLELWGEGRVEDAAARPMPPPPPFPEGEAVAAQMAFPGELFGFVRTCANPSCVNLEGDSEAKLRLAACGGCGAVGYCCRDCQVAHWRAGHKAECKGMRGS</sequence>
<dbReference type="EC" id="2.7.1.182" evidence="15"/>
<evidence type="ECO:0000256" key="12">
    <source>
        <dbReference type="ARBA" id="ARBA00022989"/>
    </source>
</evidence>
<evidence type="ECO:0000256" key="9">
    <source>
        <dbReference type="ARBA" id="ARBA00022777"/>
    </source>
</evidence>
<evidence type="ECO:0000256" key="11">
    <source>
        <dbReference type="ARBA" id="ARBA00022946"/>
    </source>
</evidence>
<feature type="compositionally biased region" description="Basic residues" evidence="18">
    <location>
        <begin position="781"/>
        <end position="791"/>
    </location>
</feature>
<evidence type="ECO:0000256" key="15">
    <source>
        <dbReference type="ARBA" id="ARBA00039024"/>
    </source>
</evidence>
<evidence type="ECO:0000256" key="18">
    <source>
        <dbReference type="SAM" id="MobiDB-lite"/>
    </source>
</evidence>
<evidence type="ECO:0000256" key="5">
    <source>
        <dbReference type="ARBA" id="ARBA00022679"/>
    </source>
</evidence>
<evidence type="ECO:0000256" key="8">
    <source>
        <dbReference type="ARBA" id="ARBA00022771"/>
    </source>
</evidence>
<dbReference type="GO" id="GO:0008270">
    <property type="term" value="F:zinc ion binding"/>
    <property type="evidence" value="ECO:0007669"/>
    <property type="project" value="UniProtKB-KW"/>
</dbReference>
<keyword evidence="8 17" id="KW-0863">Zinc-finger</keyword>
<protein>
    <recommendedName>
        <fullName evidence="15">phytol kinase</fullName>
        <ecNumber evidence="15">2.7.1.182</ecNumber>
    </recommendedName>
</protein>
<comment type="caution">
    <text evidence="20">The sequence shown here is derived from an EMBL/GenBank/DDBJ whole genome shotgun (WGS) entry which is preliminary data.</text>
</comment>
<dbReference type="PANTHER" id="PTHR32523:SF8">
    <property type="entry name" value="DOLICHOL KINASE"/>
    <property type="match status" value="1"/>
</dbReference>
<evidence type="ECO:0000256" key="3">
    <source>
        <dbReference type="ARBA" id="ARBA00022528"/>
    </source>
</evidence>
<dbReference type="AlphaFoldDB" id="A0A9W6BIN9"/>
<evidence type="ECO:0000256" key="16">
    <source>
        <dbReference type="ARBA" id="ARBA00048889"/>
    </source>
</evidence>
<keyword evidence="9" id="KW-0418">Kinase</keyword>
<evidence type="ECO:0000256" key="14">
    <source>
        <dbReference type="ARBA" id="ARBA00024015"/>
    </source>
</evidence>
<comment type="pathway">
    <text evidence="14">Cofactor biosynthesis; tocopherol biosynthesis.</text>
</comment>
<evidence type="ECO:0000256" key="2">
    <source>
        <dbReference type="ARBA" id="ARBA00010794"/>
    </source>
</evidence>
<keyword evidence="11" id="KW-0809">Transit peptide</keyword>
<dbReference type="GO" id="GO:0009507">
    <property type="term" value="C:chloroplast"/>
    <property type="evidence" value="ECO:0007669"/>
    <property type="project" value="UniProtKB-SubCell"/>
</dbReference>
<evidence type="ECO:0000259" key="19">
    <source>
        <dbReference type="PROSITE" id="PS50865"/>
    </source>
</evidence>
<dbReference type="Gene3D" id="6.10.140.2220">
    <property type="match status" value="1"/>
</dbReference>
<dbReference type="Pfam" id="PF01753">
    <property type="entry name" value="zf-MYND"/>
    <property type="match status" value="1"/>
</dbReference>
<keyword evidence="4" id="KW-0934">Plastid</keyword>
<organism evidence="20 21">
    <name type="scientific">Pleodorina starrii</name>
    <dbReference type="NCBI Taxonomy" id="330485"/>
    <lineage>
        <taxon>Eukaryota</taxon>
        <taxon>Viridiplantae</taxon>
        <taxon>Chlorophyta</taxon>
        <taxon>core chlorophytes</taxon>
        <taxon>Chlorophyceae</taxon>
        <taxon>CS clade</taxon>
        <taxon>Chlamydomonadales</taxon>
        <taxon>Volvocaceae</taxon>
        <taxon>Pleodorina</taxon>
    </lineage>
</organism>
<dbReference type="Proteomes" id="UP001165080">
    <property type="component" value="Unassembled WGS sequence"/>
</dbReference>
<comment type="similarity">
    <text evidence="2">Belongs to the polyprenol kinase family.</text>
</comment>
<keyword evidence="3" id="KW-0150">Chloroplast</keyword>
<gene>
    <name evidence="20" type="primary">PLEST002447</name>
    <name evidence="20" type="ORF">PLESTB_000689500</name>
</gene>
<keyword evidence="5" id="KW-0808">Transferase</keyword>
<accession>A0A9W6BIN9</accession>
<keyword evidence="13" id="KW-0472">Membrane</keyword>